<comment type="caution">
    <text evidence="1">The sequence shown here is derived from an EMBL/GenBank/DDBJ whole genome shotgun (WGS) entry which is preliminary data.</text>
</comment>
<accession>N6UB18</accession>
<proteinExistence type="predicted"/>
<gene>
    <name evidence="1" type="ORF">RHSP_82962</name>
</gene>
<reference evidence="1 2" key="1">
    <citation type="journal article" date="2012" name="BMC Genomics">
        <title>Genomic basis of broad host range and environmental adaptability of Rhizobium tropici CIAT 899 and Rhizobium sp. PRF 81 which are used in inoculants for common bean (Phaseolus vulgaris L.).</title>
        <authorList>
            <person name="Ormeno-Orrillo E."/>
            <person name="Menna P."/>
            <person name="Almeida L.G."/>
            <person name="Ollero F.J."/>
            <person name="Nicolas M.F."/>
            <person name="Pains Rodrigues E."/>
            <person name="Shigueyoshi Nakatani A."/>
            <person name="Silva Batista J.S."/>
            <person name="Oliveira Chueire L.M."/>
            <person name="Souza R.C."/>
            <person name="Ribeiro Vasconcelos A.T."/>
            <person name="Megias M."/>
            <person name="Hungria M."/>
            <person name="Martinez-Romero E."/>
        </authorList>
    </citation>
    <scope>NUCLEOTIDE SEQUENCE [LARGE SCALE GENOMIC DNA]</scope>
    <source>
        <strain evidence="1 2">PRF 81</strain>
    </source>
</reference>
<keyword evidence="2" id="KW-1185">Reference proteome</keyword>
<evidence type="ECO:0000313" key="2">
    <source>
        <dbReference type="Proteomes" id="UP000012429"/>
    </source>
</evidence>
<evidence type="ECO:0000313" key="1">
    <source>
        <dbReference type="EMBL" id="ENN89714.1"/>
    </source>
</evidence>
<organism evidence="1 2">
    <name type="scientific">Rhizobium freirei PRF 81</name>
    <dbReference type="NCBI Taxonomy" id="363754"/>
    <lineage>
        <taxon>Bacteria</taxon>
        <taxon>Pseudomonadati</taxon>
        <taxon>Pseudomonadota</taxon>
        <taxon>Alphaproteobacteria</taxon>
        <taxon>Hyphomicrobiales</taxon>
        <taxon>Rhizobiaceae</taxon>
        <taxon>Rhizobium/Agrobacterium group</taxon>
        <taxon>Rhizobium</taxon>
    </lineage>
</organism>
<dbReference type="AlphaFoldDB" id="N6UB18"/>
<sequence>MNCGGLDPEVFSAHGLRAGYLTGAASRSIPLQEAMRQSLHKSVTPAASCYNNAERKKGRAARPVISQKHSKWFWCRHFARHKTEEK</sequence>
<dbReference type="STRING" id="363754.RHSP_82962"/>
<dbReference type="PATRIC" id="fig|363754.4.peg.149"/>
<protein>
    <submittedName>
        <fullName evidence="1">Putative integrase-like protein</fullName>
    </submittedName>
</protein>
<dbReference type="EMBL" id="AQHN01000003">
    <property type="protein sequence ID" value="ENN89714.1"/>
    <property type="molecule type" value="Genomic_DNA"/>
</dbReference>
<name>N6UB18_9HYPH</name>
<dbReference type="Proteomes" id="UP000012429">
    <property type="component" value="Unassembled WGS sequence"/>
</dbReference>